<protein>
    <recommendedName>
        <fullName evidence="4">Membrane protein YkvI</fullName>
    </recommendedName>
</protein>
<gene>
    <name evidence="2" type="ORF">FQB35_15280</name>
</gene>
<dbReference type="KEGG" id="crs:FQB35_15280"/>
<evidence type="ECO:0000313" key="3">
    <source>
        <dbReference type="Proteomes" id="UP000324646"/>
    </source>
</evidence>
<keyword evidence="1" id="KW-0472">Membrane</keyword>
<dbReference type="RefSeq" id="WP_148810685.1">
    <property type="nucleotide sequence ID" value="NZ_CP042243.1"/>
</dbReference>
<feature type="transmembrane region" description="Helical" evidence="1">
    <location>
        <begin position="182"/>
        <end position="201"/>
    </location>
</feature>
<organism evidence="2 3">
    <name type="scientific">Crassaminicella thermophila</name>
    <dbReference type="NCBI Taxonomy" id="2599308"/>
    <lineage>
        <taxon>Bacteria</taxon>
        <taxon>Bacillati</taxon>
        <taxon>Bacillota</taxon>
        <taxon>Clostridia</taxon>
        <taxon>Eubacteriales</taxon>
        <taxon>Clostridiaceae</taxon>
        <taxon>Crassaminicella</taxon>
    </lineage>
</organism>
<sequence>MVNKNILKIASIYIGTLVGAGFASGQEIMCFFTKYGIGGVYGVILTAVLFSFIGSFILSNVYKHKVSSYNDWIMSIFGMPIGRIIEFILSLLVLSLYCVMLAGSGALFEEQFGYRKEVGIILMSLITFMTFLFSMRGLTFVNSILVPLLVVGIIAVGIFVISDSHYIIKKVDTTFYTITDNWVLSCLIYVSYNSFGAAMVLSSMYPLLENKRVAIISGIIGGLGLGFMLFFLFLPTLMLYTDIKGVEIPMMTIASKLGENVKLIYGILLWFAMLTTAIANGFVFIQSIEKRFKINHIIICILFCLGTIPLAKFGFKNLVKTIYPLFGYIGIFIIGLILIKGVNRKNFS</sequence>
<evidence type="ECO:0008006" key="4">
    <source>
        <dbReference type="Google" id="ProtNLM"/>
    </source>
</evidence>
<accession>A0A5C0SG90</accession>
<feature type="transmembrane region" description="Helical" evidence="1">
    <location>
        <begin position="84"/>
        <end position="108"/>
    </location>
</feature>
<dbReference type="PANTHER" id="PTHR37814">
    <property type="entry name" value="CONSERVED MEMBRANE PROTEIN"/>
    <property type="match status" value="1"/>
</dbReference>
<keyword evidence="3" id="KW-1185">Reference proteome</keyword>
<dbReference type="EMBL" id="CP042243">
    <property type="protein sequence ID" value="QEK13513.1"/>
    <property type="molecule type" value="Genomic_DNA"/>
</dbReference>
<dbReference type="InterPro" id="IPR038728">
    <property type="entry name" value="YkvI-like"/>
</dbReference>
<name>A0A5C0SG90_CRATE</name>
<evidence type="ECO:0000256" key="1">
    <source>
        <dbReference type="SAM" id="Phobius"/>
    </source>
</evidence>
<dbReference type="OrthoDB" id="4424890at2"/>
<evidence type="ECO:0000313" key="2">
    <source>
        <dbReference type="EMBL" id="QEK13513.1"/>
    </source>
</evidence>
<feature type="transmembrane region" description="Helical" evidence="1">
    <location>
        <begin position="321"/>
        <end position="339"/>
    </location>
</feature>
<feature type="transmembrane region" description="Helical" evidence="1">
    <location>
        <begin position="140"/>
        <end position="162"/>
    </location>
</feature>
<dbReference type="Proteomes" id="UP000324646">
    <property type="component" value="Chromosome"/>
</dbReference>
<feature type="transmembrane region" description="Helical" evidence="1">
    <location>
        <begin position="35"/>
        <end position="58"/>
    </location>
</feature>
<feature type="transmembrane region" description="Helical" evidence="1">
    <location>
        <begin position="213"/>
        <end position="234"/>
    </location>
</feature>
<proteinExistence type="predicted"/>
<dbReference type="PANTHER" id="PTHR37814:SF1">
    <property type="entry name" value="MEMBRANE PROTEIN"/>
    <property type="match status" value="1"/>
</dbReference>
<feature type="transmembrane region" description="Helical" evidence="1">
    <location>
        <begin position="114"/>
        <end position="133"/>
    </location>
</feature>
<feature type="transmembrane region" description="Helical" evidence="1">
    <location>
        <begin position="297"/>
        <end position="315"/>
    </location>
</feature>
<keyword evidence="1" id="KW-1133">Transmembrane helix</keyword>
<keyword evidence="1" id="KW-0812">Transmembrane</keyword>
<feature type="transmembrane region" description="Helical" evidence="1">
    <location>
        <begin position="263"/>
        <end position="285"/>
    </location>
</feature>
<reference evidence="2 3" key="1">
    <citation type="submission" date="2019-07" db="EMBL/GenBank/DDBJ databases">
        <title>Complete genome of Crassaminicella thermophila SY095.</title>
        <authorList>
            <person name="Li X."/>
        </authorList>
    </citation>
    <scope>NUCLEOTIDE SEQUENCE [LARGE SCALE GENOMIC DNA]</scope>
    <source>
        <strain evidence="2 3">SY095</strain>
    </source>
</reference>
<dbReference type="AlphaFoldDB" id="A0A5C0SG90"/>